<dbReference type="EMBL" id="JACONZ010000005">
    <property type="protein sequence ID" value="MBC5582459.1"/>
    <property type="molecule type" value="Genomic_DNA"/>
</dbReference>
<comment type="similarity">
    <text evidence="2">Belongs to the bacterial solute-binding protein 2 family.</text>
</comment>
<dbReference type="InterPro" id="IPR025997">
    <property type="entry name" value="SBP_2_dom"/>
</dbReference>
<organism evidence="6 7">
    <name type="scientific">Anaerofilum hominis</name>
    <dbReference type="NCBI Taxonomy" id="2763016"/>
    <lineage>
        <taxon>Bacteria</taxon>
        <taxon>Bacillati</taxon>
        <taxon>Bacillota</taxon>
        <taxon>Clostridia</taxon>
        <taxon>Eubacteriales</taxon>
        <taxon>Oscillospiraceae</taxon>
        <taxon>Anaerofilum</taxon>
    </lineage>
</organism>
<evidence type="ECO:0000256" key="2">
    <source>
        <dbReference type="ARBA" id="ARBA00007639"/>
    </source>
</evidence>
<evidence type="ECO:0000256" key="4">
    <source>
        <dbReference type="SAM" id="SignalP"/>
    </source>
</evidence>
<evidence type="ECO:0000256" key="3">
    <source>
        <dbReference type="ARBA" id="ARBA00022729"/>
    </source>
</evidence>
<dbReference type="GO" id="GO:0030246">
    <property type="term" value="F:carbohydrate binding"/>
    <property type="evidence" value="ECO:0007669"/>
    <property type="project" value="UniProtKB-ARBA"/>
</dbReference>
<dbReference type="PANTHER" id="PTHR46847:SF1">
    <property type="entry name" value="D-ALLOSE-BINDING PERIPLASMIC PROTEIN-RELATED"/>
    <property type="match status" value="1"/>
</dbReference>
<dbReference type="AlphaFoldDB" id="A0A923L243"/>
<evidence type="ECO:0000259" key="5">
    <source>
        <dbReference type="Pfam" id="PF13407"/>
    </source>
</evidence>
<proteinExistence type="inferred from homology"/>
<sequence>MKKLVSIILAAALAFSLAACGGTDSSSASQSASQAADSVASKAEDGKALKIGFALPTLQFPFYVRMHDAFVEECESRGWEVVFVDGNLDSLTEVNGCLDLISKNVDALVFATWWMDAMVDVFDLAAKSDIPVYMMDGTTTPDGVEYVSITGTDNYDAGKVGGTWMAGQLKAEGKTSVNLINVTMASESAVDRCSGFMDGMKENGIEVNLVNEYIGDTRAKSMQAAEDALVTYGEGKVDLIFGYSAQSSLGAYDAVVAANRSEIKVMGFDGEQDELDLIDAGTQYVGTIIQYPDKMGVLTAELIEKTLIGGETVEQKQPMSAGVYCADGSLSGEEIMGE</sequence>
<name>A0A923L243_9FIRM</name>
<reference evidence="6" key="1">
    <citation type="submission" date="2020-08" db="EMBL/GenBank/DDBJ databases">
        <title>Genome public.</title>
        <authorList>
            <person name="Liu C."/>
            <person name="Sun Q."/>
        </authorList>
    </citation>
    <scope>NUCLEOTIDE SEQUENCE</scope>
    <source>
        <strain evidence="6">BX8</strain>
    </source>
</reference>
<comment type="caution">
    <text evidence="6">The sequence shown here is derived from an EMBL/GenBank/DDBJ whole genome shotgun (WGS) entry which is preliminary data.</text>
</comment>
<dbReference type="SUPFAM" id="SSF53822">
    <property type="entry name" value="Periplasmic binding protein-like I"/>
    <property type="match status" value="1"/>
</dbReference>
<comment type="subcellular location">
    <subcellularLocation>
        <location evidence="1">Cell envelope</location>
    </subcellularLocation>
</comment>
<dbReference type="Gene3D" id="3.40.50.2300">
    <property type="match status" value="2"/>
</dbReference>
<evidence type="ECO:0000256" key="1">
    <source>
        <dbReference type="ARBA" id="ARBA00004196"/>
    </source>
</evidence>
<protein>
    <submittedName>
        <fullName evidence="6">Substrate-binding domain-containing protein</fullName>
    </submittedName>
</protein>
<feature type="domain" description="Periplasmic binding protein" evidence="5">
    <location>
        <begin position="51"/>
        <end position="309"/>
    </location>
</feature>
<dbReference type="Proteomes" id="UP000659630">
    <property type="component" value="Unassembled WGS sequence"/>
</dbReference>
<evidence type="ECO:0000313" key="6">
    <source>
        <dbReference type="EMBL" id="MBC5582459.1"/>
    </source>
</evidence>
<dbReference type="PANTHER" id="PTHR46847">
    <property type="entry name" value="D-ALLOSE-BINDING PERIPLASMIC PROTEIN-RELATED"/>
    <property type="match status" value="1"/>
</dbReference>
<dbReference type="Pfam" id="PF13407">
    <property type="entry name" value="Peripla_BP_4"/>
    <property type="match status" value="1"/>
</dbReference>
<accession>A0A923L243</accession>
<dbReference type="PROSITE" id="PS51257">
    <property type="entry name" value="PROKAR_LIPOPROTEIN"/>
    <property type="match status" value="1"/>
</dbReference>
<evidence type="ECO:0000313" key="7">
    <source>
        <dbReference type="Proteomes" id="UP000659630"/>
    </source>
</evidence>
<dbReference type="GO" id="GO:0030313">
    <property type="term" value="C:cell envelope"/>
    <property type="evidence" value="ECO:0007669"/>
    <property type="project" value="UniProtKB-SubCell"/>
</dbReference>
<dbReference type="InterPro" id="IPR028082">
    <property type="entry name" value="Peripla_BP_I"/>
</dbReference>
<feature type="chain" id="PRO_5038580044" evidence="4">
    <location>
        <begin position="22"/>
        <end position="338"/>
    </location>
</feature>
<dbReference type="RefSeq" id="WP_186888819.1">
    <property type="nucleotide sequence ID" value="NZ_JACONZ010000005.1"/>
</dbReference>
<feature type="signal peptide" evidence="4">
    <location>
        <begin position="1"/>
        <end position="21"/>
    </location>
</feature>
<keyword evidence="3 4" id="KW-0732">Signal</keyword>
<gene>
    <name evidence="6" type="ORF">H8S23_13175</name>
</gene>
<keyword evidence="7" id="KW-1185">Reference proteome</keyword>